<dbReference type="PANTHER" id="PTHR13505">
    <property type="entry name" value="TRANSMEMBRANE PROTEIN 208"/>
    <property type="match status" value="1"/>
</dbReference>
<reference evidence="9" key="2">
    <citation type="journal article" date="2022" name="Microb. Genom.">
        <title>A chromosome-scale genome assembly of the tomato pathogen Cladosporium fulvum reveals a compartmentalized genome architecture and the presence of a dispensable chromosome.</title>
        <authorList>
            <person name="Zaccaron A.Z."/>
            <person name="Chen L.H."/>
            <person name="Samaras A."/>
            <person name="Stergiopoulos I."/>
        </authorList>
    </citation>
    <scope>NUCLEOTIDE SEQUENCE</scope>
    <source>
        <strain evidence="9">Race5_Kim</strain>
    </source>
</reference>
<feature type="transmembrane region" description="Helical" evidence="8">
    <location>
        <begin position="20"/>
        <end position="39"/>
    </location>
</feature>
<keyword evidence="3 8" id="KW-0812">Transmembrane</keyword>
<comment type="subcellular location">
    <subcellularLocation>
        <location evidence="1">Endoplasmic reticulum membrane</location>
        <topology evidence="1">Multi-pass membrane protein</topology>
    </subcellularLocation>
</comment>
<dbReference type="OMA" id="GRPKYDA"/>
<dbReference type="InterPro" id="IPR008506">
    <property type="entry name" value="SND2/TMEM208"/>
</dbReference>
<comment type="similarity">
    <text evidence="2">Belongs to the TMEM208 family.</text>
</comment>
<accession>A0A9Q8P8S6</accession>
<evidence type="ECO:0008006" key="11">
    <source>
        <dbReference type="Google" id="ProtNLM"/>
    </source>
</evidence>
<dbReference type="GO" id="GO:0005789">
    <property type="term" value="C:endoplasmic reticulum membrane"/>
    <property type="evidence" value="ECO:0007669"/>
    <property type="project" value="UniProtKB-SubCell"/>
</dbReference>
<keyword evidence="5 8" id="KW-1133">Transmembrane helix</keyword>
<dbReference type="Proteomes" id="UP000756132">
    <property type="component" value="Chromosome 5"/>
</dbReference>
<dbReference type="GO" id="GO:0006624">
    <property type="term" value="P:vacuolar protein processing"/>
    <property type="evidence" value="ECO:0007669"/>
    <property type="project" value="TreeGrafter"/>
</dbReference>
<keyword evidence="4" id="KW-0256">Endoplasmic reticulum</keyword>
<dbReference type="AlphaFoldDB" id="A0A9Q8P8S6"/>
<proteinExistence type="inferred from homology"/>
<evidence type="ECO:0000313" key="10">
    <source>
        <dbReference type="Proteomes" id="UP000756132"/>
    </source>
</evidence>
<evidence type="ECO:0000256" key="4">
    <source>
        <dbReference type="ARBA" id="ARBA00022824"/>
    </source>
</evidence>
<dbReference type="GO" id="GO:0005773">
    <property type="term" value="C:vacuole"/>
    <property type="evidence" value="ECO:0007669"/>
    <property type="project" value="GOC"/>
</dbReference>
<evidence type="ECO:0000256" key="2">
    <source>
        <dbReference type="ARBA" id="ARBA00009950"/>
    </source>
</evidence>
<sequence>MAKKALKTLAQQNAATLAKTHSISLGINILYLLLSLVVFRRRSITRYILLNFPALVIEFWFERIGRPAINEDGSVKQAGEDLEAKGLTEWMWDVLYWTWGNVVLVALAGDWAWWLMLTPVGYSGYLAFSTYTGMRKGMEGMMGGQEDAAAGGAASGGQSKRQAKMEKRGGQRVQYR</sequence>
<evidence type="ECO:0000313" key="9">
    <source>
        <dbReference type="EMBL" id="UJO17312.1"/>
    </source>
</evidence>
<evidence type="ECO:0000256" key="8">
    <source>
        <dbReference type="SAM" id="Phobius"/>
    </source>
</evidence>
<feature type="compositionally biased region" description="Low complexity" evidence="7">
    <location>
        <begin position="146"/>
        <end position="160"/>
    </location>
</feature>
<keyword evidence="10" id="KW-1185">Reference proteome</keyword>
<dbReference type="OrthoDB" id="10012212at2759"/>
<evidence type="ECO:0000256" key="5">
    <source>
        <dbReference type="ARBA" id="ARBA00022989"/>
    </source>
</evidence>
<name>A0A9Q8P8S6_PASFU</name>
<evidence type="ECO:0000256" key="3">
    <source>
        <dbReference type="ARBA" id="ARBA00022692"/>
    </source>
</evidence>
<reference evidence="9" key="1">
    <citation type="submission" date="2021-12" db="EMBL/GenBank/DDBJ databases">
        <authorList>
            <person name="Zaccaron A."/>
            <person name="Stergiopoulos I."/>
        </authorList>
    </citation>
    <scope>NUCLEOTIDE SEQUENCE</scope>
    <source>
        <strain evidence="9">Race5_Kim</strain>
    </source>
</reference>
<protein>
    <recommendedName>
        <fullName evidence="11">DUF788 domain protein</fullName>
    </recommendedName>
</protein>
<keyword evidence="6 8" id="KW-0472">Membrane</keyword>
<organism evidence="9 10">
    <name type="scientific">Passalora fulva</name>
    <name type="common">Tomato leaf mold</name>
    <name type="synonym">Cladosporium fulvum</name>
    <dbReference type="NCBI Taxonomy" id="5499"/>
    <lineage>
        <taxon>Eukaryota</taxon>
        <taxon>Fungi</taxon>
        <taxon>Dikarya</taxon>
        <taxon>Ascomycota</taxon>
        <taxon>Pezizomycotina</taxon>
        <taxon>Dothideomycetes</taxon>
        <taxon>Dothideomycetidae</taxon>
        <taxon>Mycosphaerellales</taxon>
        <taxon>Mycosphaerellaceae</taxon>
        <taxon>Fulvia</taxon>
    </lineage>
</organism>
<feature type="region of interest" description="Disordered" evidence="7">
    <location>
        <begin position="146"/>
        <end position="176"/>
    </location>
</feature>
<dbReference type="PANTHER" id="PTHR13505:SF7">
    <property type="entry name" value="TRANSMEMBRANE PROTEIN 208"/>
    <property type="match status" value="1"/>
</dbReference>
<evidence type="ECO:0000256" key="1">
    <source>
        <dbReference type="ARBA" id="ARBA00004477"/>
    </source>
</evidence>
<dbReference type="Pfam" id="PF05620">
    <property type="entry name" value="TMEM208_SND2"/>
    <property type="match status" value="1"/>
</dbReference>
<dbReference type="KEGG" id="ffu:CLAFUR5_05543"/>
<evidence type="ECO:0000256" key="7">
    <source>
        <dbReference type="SAM" id="MobiDB-lite"/>
    </source>
</evidence>
<dbReference type="RefSeq" id="XP_047761678.1">
    <property type="nucleotide sequence ID" value="XM_047904691.1"/>
</dbReference>
<gene>
    <name evidence="9" type="ORF">CLAFUR5_05543</name>
</gene>
<dbReference type="EMBL" id="CP090167">
    <property type="protein sequence ID" value="UJO17312.1"/>
    <property type="molecule type" value="Genomic_DNA"/>
</dbReference>
<evidence type="ECO:0000256" key="6">
    <source>
        <dbReference type="ARBA" id="ARBA00023136"/>
    </source>
</evidence>
<dbReference type="GeneID" id="71985421"/>